<proteinExistence type="predicted"/>
<name>A0ACC5R0S8_9HYPH</name>
<gene>
    <name evidence="1" type="ORF">JHL16_07840</name>
</gene>
<evidence type="ECO:0000313" key="1">
    <source>
        <dbReference type="EMBL" id="MBK1866261.1"/>
    </source>
</evidence>
<sequence>MSGNRLGKLVLTTVLLASFTAMTPLAAYAERGEGNSWRKKTQDDAGPSPSSNSSSIMVPQTTSNVAGNKSGKAVTKTEVFADKSVSPMVSVASGGAMANAISRYEAIAAQGGWGSISSKGLSKGDDGEAVVALKRRLIAEGYLSADALSGDTAQWFTAGVEKAVAQFQANNGLAVTGKTDKATVNALNISVSQRLATMRANLPRLQEYGKGLADRYIIVNVPALQLEAVNSGAVFSRHNVIAGSQKRPTPVTISQVSDINFNPYWNVPVSIVERDLLPRIRSKGTSVFRDMKMRIYDGYNGPEVDPRTVDWDYVAANRYFFRQDPGEDNSMASVKINFLSPFGIYLHDTPTKSLFTTAARYLSSGCVRVDQVSVLINWILNGQDGWSPGRIEQYKQNRERLDVKVANAPQVRTVYLTSWVNGAGQVNFRPDVYDLDDTGFVVGQPLAPGEYSDDGKRYVLKAKVYEVEDVPEQPESFGFFNSRRKAKTEKASFNSDDDSRNKPFGFFNLRRKTDDRRTTNNSIFSTNKAKAKKSLADIKDDDDVLFNFNKSGASKVKKPVAKKTDAKTKALQASAAGKKKPAAANAKNAANAKKKKVEQATATATKKPAPAGATTTQPVLKKKKVEEATATAGPEFGQQKP</sequence>
<dbReference type="EMBL" id="JAENHL010000006">
    <property type="protein sequence ID" value="MBK1866261.1"/>
    <property type="molecule type" value="Genomic_DNA"/>
</dbReference>
<evidence type="ECO:0000313" key="2">
    <source>
        <dbReference type="Proteomes" id="UP000616151"/>
    </source>
</evidence>
<accession>A0ACC5R0S8</accession>
<keyword evidence="2" id="KW-1185">Reference proteome</keyword>
<protein>
    <submittedName>
        <fullName evidence="1">L,D-transpeptidase family protein</fullName>
    </submittedName>
</protein>
<reference evidence="1" key="1">
    <citation type="submission" date="2021-01" db="EMBL/GenBank/DDBJ databases">
        <authorList>
            <person name="Sun Q."/>
        </authorList>
    </citation>
    <scope>NUCLEOTIDE SEQUENCE</scope>
    <source>
        <strain evidence="1">YIM B02566</strain>
    </source>
</reference>
<comment type="caution">
    <text evidence="1">The sequence shown here is derived from an EMBL/GenBank/DDBJ whole genome shotgun (WGS) entry which is preliminary data.</text>
</comment>
<organism evidence="1 2">
    <name type="scientific">Taklimakanibacter albus</name>
    <dbReference type="NCBI Taxonomy" id="2800327"/>
    <lineage>
        <taxon>Bacteria</taxon>
        <taxon>Pseudomonadati</taxon>
        <taxon>Pseudomonadota</taxon>
        <taxon>Alphaproteobacteria</taxon>
        <taxon>Hyphomicrobiales</taxon>
        <taxon>Aestuariivirgaceae</taxon>
        <taxon>Taklimakanibacter</taxon>
    </lineage>
</organism>
<dbReference type="Proteomes" id="UP000616151">
    <property type="component" value="Unassembled WGS sequence"/>
</dbReference>